<dbReference type="Proteomes" id="UP001501742">
    <property type="component" value="Unassembled WGS sequence"/>
</dbReference>
<feature type="compositionally biased region" description="Basic and acidic residues" evidence="1">
    <location>
        <begin position="117"/>
        <end position="126"/>
    </location>
</feature>
<gene>
    <name evidence="3" type="ORF">GCM10009627_14010</name>
</gene>
<dbReference type="InterPro" id="IPR010427">
    <property type="entry name" value="DUF1023"/>
</dbReference>
<evidence type="ECO:0000256" key="1">
    <source>
        <dbReference type="SAM" id="MobiDB-lite"/>
    </source>
</evidence>
<evidence type="ECO:0000313" key="4">
    <source>
        <dbReference type="Proteomes" id="UP001501742"/>
    </source>
</evidence>
<feature type="domain" description="DUF1023" evidence="2">
    <location>
        <begin position="400"/>
        <end position="561"/>
    </location>
</feature>
<accession>A0ABP4K2N7</accession>
<feature type="region of interest" description="Disordered" evidence="1">
    <location>
        <begin position="116"/>
        <end position="138"/>
    </location>
</feature>
<reference evidence="4" key="1">
    <citation type="journal article" date="2019" name="Int. J. Syst. Evol. Microbiol.">
        <title>The Global Catalogue of Microorganisms (GCM) 10K type strain sequencing project: providing services to taxonomists for standard genome sequencing and annotation.</title>
        <authorList>
            <consortium name="The Broad Institute Genomics Platform"/>
            <consortium name="The Broad Institute Genome Sequencing Center for Infectious Disease"/>
            <person name="Wu L."/>
            <person name="Ma J."/>
        </authorList>
    </citation>
    <scope>NUCLEOTIDE SEQUENCE [LARGE SCALE GENOMIC DNA]</scope>
    <source>
        <strain evidence="4">JCM 12140</strain>
    </source>
</reference>
<sequence>MARIGGVRSGRVRRGEDFVGDIQYDEASADALVRAASAAAEQLRGQGAGRRAAVEHGTDDFDGAYAKRFEESAQIEAADRPKLASVLDDLGDQVNDATAAAKRERKRQEDLAAWQVRQDERDRKAAESPTTFFEPPPALSFDFKPSETPIAPPSISAAFSARVRTRTGGGTPSGKSSANPDNLRSFATDYRALDRATAEKQTTLLNAWNGFTGSCGWVRISSATFSIGFDRLLEENGEDAAWADRIADAFERAGGHGSLSNATLDVSAAAELPPAMQQMFAPGLTPAEVAALWAKLGYTTADAANLKSLPLPVLSKLGNLEGVDYWARSTANRVVLKTRIAEAADEVEALKSTIAYDNGAAWSRASTNLDALRNIDDSLDKHKHNGDRYLITLTEDVPPLAAVSIGDLDTAKDVTWAVPGMGSSTTGMLPWTTAAQNIYDQQADGGPDDRAVIAWMGYKAPPVPVMSGSLDFGVLTNGDAETGGDNLAASIRGLDAVRSSDMPVTNVVAHSYGSTTAAFGLAQPGVHVDTFSTIGSAGIPDSLPEADDLHATHVYAGQARNVWAVPGDEKGDQWAGSGRLSPVHSIDPTSPDFGATPFGADGVTDADGDELKGVKDHGVSTPDGEGYLDPGTESLTNIGFATTGQADRMTAYVPKGLTDFEQSMLDEMMKAH</sequence>
<evidence type="ECO:0000313" key="3">
    <source>
        <dbReference type="EMBL" id="GAA1493055.1"/>
    </source>
</evidence>
<name>A0ABP4K2N7_9MICO</name>
<organism evidence="3 4">
    <name type="scientific">Curtobacterium herbarum</name>
    <dbReference type="NCBI Taxonomy" id="150122"/>
    <lineage>
        <taxon>Bacteria</taxon>
        <taxon>Bacillati</taxon>
        <taxon>Actinomycetota</taxon>
        <taxon>Actinomycetes</taxon>
        <taxon>Micrococcales</taxon>
        <taxon>Microbacteriaceae</taxon>
        <taxon>Curtobacterium</taxon>
    </lineage>
</organism>
<proteinExistence type="predicted"/>
<keyword evidence="4" id="KW-1185">Reference proteome</keyword>
<protein>
    <recommendedName>
        <fullName evidence="2">DUF1023 domain-containing protein</fullName>
    </recommendedName>
</protein>
<dbReference type="Pfam" id="PF06259">
    <property type="entry name" value="Abhydrolase_8"/>
    <property type="match status" value="1"/>
</dbReference>
<comment type="caution">
    <text evidence="3">The sequence shown here is derived from an EMBL/GenBank/DDBJ whole genome shotgun (WGS) entry which is preliminary data.</text>
</comment>
<dbReference type="EMBL" id="BAAAJX010000005">
    <property type="protein sequence ID" value="GAA1493055.1"/>
    <property type="molecule type" value="Genomic_DNA"/>
</dbReference>
<evidence type="ECO:0000259" key="2">
    <source>
        <dbReference type="Pfam" id="PF06259"/>
    </source>
</evidence>